<comment type="cofactor">
    <cofactor evidence="1">
        <name>Cu(2+)</name>
        <dbReference type="ChEBI" id="CHEBI:29036"/>
    </cofactor>
</comment>
<gene>
    <name evidence="14" type="ORF">B0I35DRAFT_401731</name>
</gene>
<feature type="chain" id="PRO_5035456224" description="lytic cellulose monooxygenase (C4-dehydrogenating)" evidence="12">
    <location>
        <begin position="20"/>
        <end position="247"/>
    </location>
</feature>
<feature type="domain" description="Auxiliary Activity family 9 catalytic" evidence="13">
    <location>
        <begin position="20"/>
        <end position="230"/>
    </location>
</feature>
<dbReference type="InterPro" id="IPR005103">
    <property type="entry name" value="AA9_LPMO"/>
</dbReference>
<evidence type="ECO:0000256" key="12">
    <source>
        <dbReference type="SAM" id="SignalP"/>
    </source>
</evidence>
<evidence type="ECO:0000313" key="15">
    <source>
        <dbReference type="Proteomes" id="UP000813444"/>
    </source>
</evidence>
<reference evidence="14" key="1">
    <citation type="journal article" date="2021" name="Nat. Commun.">
        <title>Genetic determinants of endophytism in the Arabidopsis root mycobiome.</title>
        <authorList>
            <person name="Mesny F."/>
            <person name="Miyauchi S."/>
            <person name="Thiergart T."/>
            <person name="Pickel B."/>
            <person name="Atanasova L."/>
            <person name="Karlsson M."/>
            <person name="Huettel B."/>
            <person name="Barry K.W."/>
            <person name="Haridas S."/>
            <person name="Chen C."/>
            <person name="Bauer D."/>
            <person name="Andreopoulos W."/>
            <person name="Pangilinan J."/>
            <person name="LaButti K."/>
            <person name="Riley R."/>
            <person name="Lipzen A."/>
            <person name="Clum A."/>
            <person name="Drula E."/>
            <person name="Henrissat B."/>
            <person name="Kohler A."/>
            <person name="Grigoriev I.V."/>
            <person name="Martin F.M."/>
            <person name="Hacquard S."/>
        </authorList>
    </citation>
    <scope>NUCLEOTIDE SEQUENCE</scope>
    <source>
        <strain evidence="14">MPI-CAGE-CH-0235</strain>
    </source>
</reference>
<evidence type="ECO:0000256" key="4">
    <source>
        <dbReference type="ARBA" id="ARBA00022729"/>
    </source>
</evidence>
<evidence type="ECO:0000256" key="11">
    <source>
        <dbReference type="ARBA" id="ARBA00047174"/>
    </source>
</evidence>
<evidence type="ECO:0000256" key="6">
    <source>
        <dbReference type="ARBA" id="ARBA00023157"/>
    </source>
</evidence>
<keyword evidence="8" id="KW-0624">Polysaccharide degradation</keyword>
<dbReference type="Pfam" id="PF03443">
    <property type="entry name" value="AA9"/>
    <property type="match status" value="1"/>
</dbReference>
<accession>A0A8K0WJC8</accession>
<dbReference type="Gene3D" id="2.70.50.70">
    <property type="match status" value="1"/>
</dbReference>
<comment type="caution">
    <text evidence="14">The sequence shown here is derived from an EMBL/GenBank/DDBJ whole genome shotgun (WGS) entry which is preliminary data.</text>
</comment>
<dbReference type="GO" id="GO:0030245">
    <property type="term" value="P:cellulose catabolic process"/>
    <property type="evidence" value="ECO:0007669"/>
    <property type="project" value="UniProtKB-KW"/>
</dbReference>
<dbReference type="EC" id="1.14.99.56" evidence="11"/>
<keyword evidence="15" id="KW-1185">Reference proteome</keyword>
<dbReference type="EMBL" id="JAGPNK010000026">
    <property type="protein sequence ID" value="KAH7304099.1"/>
    <property type="molecule type" value="Genomic_DNA"/>
</dbReference>
<evidence type="ECO:0000256" key="3">
    <source>
        <dbReference type="ARBA" id="ARBA00022525"/>
    </source>
</evidence>
<evidence type="ECO:0000256" key="8">
    <source>
        <dbReference type="ARBA" id="ARBA00023326"/>
    </source>
</evidence>
<evidence type="ECO:0000256" key="5">
    <source>
        <dbReference type="ARBA" id="ARBA00023001"/>
    </source>
</evidence>
<dbReference type="CDD" id="cd21175">
    <property type="entry name" value="LPMO_AA9"/>
    <property type="match status" value="1"/>
</dbReference>
<evidence type="ECO:0000256" key="1">
    <source>
        <dbReference type="ARBA" id="ARBA00001973"/>
    </source>
</evidence>
<protein>
    <recommendedName>
        <fullName evidence="11">lytic cellulose monooxygenase (C4-dehydrogenating)</fullName>
        <ecNumber evidence="11">1.14.99.56</ecNumber>
    </recommendedName>
</protein>
<keyword evidence="4 12" id="KW-0732">Signal</keyword>
<dbReference type="InterPro" id="IPR049892">
    <property type="entry name" value="AA9"/>
</dbReference>
<evidence type="ECO:0000259" key="13">
    <source>
        <dbReference type="Pfam" id="PF03443"/>
    </source>
</evidence>
<name>A0A8K0WJC8_9HYPO</name>
<dbReference type="PANTHER" id="PTHR33353">
    <property type="entry name" value="PUTATIVE (AFU_ORTHOLOGUE AFUA_1G12560)-RELATED"/>
    <property type="match status" value="1"/>
</dbReference>
<evidence type="ECO:0000256" key="10">
    <source>
        <dbReference type="ARBA" id="ARBA00045077"/>
    </source>
</evidence>
<evidence type="ECO:0000256" key="9">
    <source>
        <dbReference type="ARBA" id="ARBA00044502"/>
    </source>
</evidence>
<keyword evidence="7" id="KW-0119">Carbohydrate metabolism</keyword>
<evidence type="ECO:0000313" key="14">
    <source>
        <dbReference type="EMBL" id="KAH7304099.1"/>
    </source>
</evidence>
<dbReference type="PANTHER" id="PTHR33353:SF34">
    <property type="entry name" value="ENDO-BETA-1,4-GLUCANASE D"/>
    <property type="match status" value="1"/>
</dbReference>
<evidence type="ECO:0000256" key="2">
    <source>
        <dbReference type="ARBA" id="ARBA00004613"/>
    </source>
</evidence>
<dbReference type="AlphaFoldDB" id="A0A8K0WJC8"/>
<keyword evidence="6" id="KW-1015">Disulfide bond</keyword>
<keyword evidence="3" id="KW-0964">Secreted</keyword>
<dbReference type="Proteomes" id="UP000813444">
    <property type="component" value="Unassembled WGS sequence"/>
</dbReference>
<feature type="signal peptide" evidence="12">
    <location>
        <begin position="1"/>
        <end position="19"/>
    </location>
</feature>
<evidence type="ECO:0000256" key="7">
    <source>
        <dbReference type="ARBA" id="ARBA00023277"/>
    </source>
</evidence>
<keyword evidence="5" id="KW-0136">Cellulose degradation</keyword>
<comment type="catalytic activity">
    <reaction evidence="10">
        <text>[(1-&gt;4)-beta-D-glucosyl]n+m + reduced acceptor + O2 = 4-dehydro-beta-D-glucosyl-[(1-&gt;4)-beta-D-glucosyl]n-1 + [(1-&gt;4)-beta-D-glucosyl]m + acceptor + H2O.</text>
        <dbReference type="EC" id="1.14.99.56"/>
    </reaction>
</comment>
<proteinExistence type="inferred from homology"/>
<dbReference type="GO" id="GO:0005576">
    <property type="term" value="C:extracellular region"/>
    <property type="evidence" value="ECO:0007669"/>
    <property type="project" value="UniProtKB-SubCell"/>
</dbReference>
<comment type="similarity">
    <text evidence="9">Belongs to the polysaccharide monooxygenase AA9 family.</text>
</comment>
<comment type="subcellular location">
    <subcellularLocation>
        <location evidence="2">Secreted</location>
    </subcellularLocation>
</comment>
<dbReference type="OrthoDB" id="4849160at2759"/>
<organism evidence="14 15">
    <name type="scientific">Stachybotrys elegans</name>
    <dbReference type="NCBI Taxonomy" id="80388"/>
    <lineage>
        <taxon>Eukaryota</taxon>
        <taxon>Fungi</taxon>
        <taxon>Dikarya</taxon>
        <taxon>Ascomycota</taxon>
        <taxon>Pezizomycotina</taxon>
        <taxon>Sordariomycetes</taxon>
        <taxon>Hypocreomycetidae</taxon>
        <taxon>Hypocreales</taxon>
        <taxon>Stachybotryaceae</taxon>
        <taxon>Stachybotrys</taxon>
    </lineage>
</organism>
<sequence>MVGSKALVALLLAVSGATAHGFVKSITVGGISYPGFDPTIHPGLPQPPAVAGWTTNATDLGFVEPNNAGTPDIICHKQGSPGQASIDIRAGETLTIHWNSWPFSHKGPILDYLALCNGNCSTVDKSSLRFFKIAATALIRQNNAFGYWASDQLIDNNFAWQVTIPANLLPGNYVLRHEIISLLTAYAPNGAQLHPQCINLRVSGPGYSIPRGTAGTSMYRANDPGIIFALNFYVDPYPIPGPPLAVT</sequence>